<dbReference type="EMBL" id="JBHMCF010000057">
    <property type="protein sequence ID" value="MFB9476906.1"/>
    <property type="molecule type" value="Genomic_DNA"/>
</dbReference>
<reference evidence="1 2" key="1">
    <citation type="submission" date="2024-09" db="EMBL/GenBank/DDBJ databases">
        <authorList>
            <person name="Sun Q."/>
            <person name="Mori K."/>
        </authorList>
    </citation>
    <scope>NUCLEOTIDE SEQUENCE [LARGE SCALE GENOMIC DNA]</scope>
    <source>
        <strain evidence="1 2">JCM 3324</strain>
    </source>
</reference>
<accession>A0ABV5P2V4</accession>
<evidence type="ECO:0000313" key="1">
    <source>
        <dbReference type="EMBL" id="MFB9476906.1"/>
    </source>
</evidence>
<evidence type="ECO:0000313" key="2">
    <source>
        <dbReference type="Proteomes" id="UP001589568"/>
    </source>
</evidence>
<protein>
    <submittedName>
        <fullName evidence="1">Uncharacterized protein</fullName>
    </submittedName>
</protein>
<dbReference type="Proteomes" id="UP001589568">
    <property type="component" value="Unassembled WGS sequence"/>
</dbReference>
<proteinExistence type="predicted"/>
<dbReference type="RefSeq" id="WP_379485217.1">
    <property type="nucleotide sequence ID" value="NZ_JBHMCF010000057.1"/>
</dbReference>
<comment type="caution">
    <text evidence="1">The sequence shown here is derived from an EMBL/GenBank/DDBJ whole genome shotgun (WGS) entry which is preliminary data.</text>
</comment>
<sequence>MGRTTVRHPYPAPAADEVGHAFAAVHPEGGRNVFVTGRTCTRCDRTLDPHYRHGVPCYQARAHAELTVRSYWGRGHVERIPVGDLPPDLRP</sequence>
<keyword evidence="2" id="KW-1185">Reference proteome</keyword>
<gene>
    <name evidence="1" type="ORF">ACFFR3_46080</name>
</gene>
<name>A0ABV5P2V4_9ACTN</name>
<organism evidence="1 2">
    <name type="scientific">Nonomuraea salmonea</name>
    <dbReference type="NCBI Taxonomy" id="46181"/>
    <lineage>
        <taxon>Bacteria</taxon>
        <taxon>Bacillati</taxon>
        <taxon>Actinomycetota</taxon>
        <taxon>Actinomycetes</taxon>
        <taxon>Streptosporangiales</taxon>
        <taxon>Streptosporangiaceae</taxon>
        <taxon>Nonomuraea</taxon>
    </lineage>
</organism>